<evidence type="ECO:0000313" key="5">
    <source>
        <dbReference type="Proteomes" id="UP000006034"/>
    </source>
</evidence>
<evidence type="ECO:0000256" key="2">
    <source>
        <dbReference type="ARBA" id="ARBA00034247"/>
    </source>
</evidence>
<dbReference type="Pfam" id="PF00990">
    <property type="entry name" value="GGDEF"/>
    <property type="match status" value="1"/>
</dbReference>
<dbReference type="NCBIfam" id="TIGR00254">
    <property type="entry name" value="GGDEF"/>
    <property type="match status" value="1"/>
</dbReference>
<proteinExistence type="predicted"/>
<feature type="domain" description="GGDEF" evidence="3">
    <location>
        <begin position="304"/>
        <end position="433"/>
    </location>
</feature>
<sequence length="433" mass="49324">MEDFSKSLLLRDYDAVFVFNRENGQYHTLVLSKKLFNVVPSEGTYEEGMEVLAKYVLPEEREFFRRHTERDRILKLVDSVEKAVVQYRIRRDDGICLCRNLKFLPGDEKHILAALRDETDEVMEQIRDANILALKNSCINFIVSNLCENFMTVDVRTGMSTTVIGAGNGEMLPQQTFKEQILWFAENVVVPEERENYIQYFALDNLVARIRENGGGTVSMFCNVIYEDGRHELLIRSTLVKDTLDLRGEYVLLFAQDMTSIRKIEEANRQLMLTSRHDKLTGLLNRAAAEKLISEHLDLVGASSSYCFLLLDIDYFKSVNDRFGHLAGDSVLQYMGSSMRKSFRSGDVLCRWGGDEFVIFLRGVRSREIVRERLDALRARLLDCRAGEEPLSVTLSIGGAFGNGPSSLADLYSKADKALYQVKQQGRNGTVLE</sequence>
<reference evidence="4 5" key="1">
    <citation type="submission" date="2010-10" db="EMBL/GenBank/DDBJ databases">
        <authorList>
            <consortium name="The Broad Institute Genome Sequencing Platform"/>
            <person name="Ward D."/>
            <person name="Earl A."/>
            <person name="Feldgarden M."/>
            <person name="Young S.K."/>
            <person name="Gargeya S."/>
            <person name="Zeng Q."/>
            <person name="Alvarado L."/>
            <person name="Berlin A."/>
            <person name="Bochicchio J."/>
            <person name="Chapman S.B."/>
            <person name="Chen Z."/>
            <person name="Freedman E."/>
            <person name="Gellesch M."/>
            <person name="Goldberg J."/>
            <person name="Griggs A."/>
            <person name="Gujja S."/>
            <person name="Heilman E."/>
            <person name="Heiman D."/>
            <person name="Howarth C."/>
            <person name="Mehta T."/>
            <person name="Neiman D."/>
            <person name="Pearson M."/>
            <person name="Roberts A."/>
            <person name="Saif S."/>
            <person name="Shea T."/>
            <person name="Shenoy N."/>
            <person name="Sisk P."/>
            <person name="Stolte C."/>
            <person name="Sykes S."/>
            <person name="White J."/>
            <person name="Yandava C."/>
            <person name="Allen-Vercoe E."/>
            <person name="Sibley C."/>
            <person name="Ambrose C.E."/>
            <person name="Strauss J."/>
            <person name="Daigneault M."/>
            <person name="Haas B."/>
            <person name="Nusbaum C."/>
            <person name="Birren B."/>
        </authorList>
    </citation>
    <scope>NUCLEOTIDE SEQUENCE [LARGE SCALE GENOMIC DNA]</scope>
    <source>
        <strain evidence="4 5">3_1_6</strain>
    </source>
</reference>
<evidence type="ECO:0000256" key="1">
    <source>
        <dbReference type="ARBA" id="ARBA00012528"/>
    </source>
</evidence>
<reference evidence="4 5" key="2">
    <citation type="submission" date="2013-04" db="EMBL/GenBank/DDBJ databases">
        <title>The Genome Sequence of Bilophila wadsworthia 3_1_6.</title>
        <authorList>
            <consortium name="The Broad Institute Genomics Platform"/>
            <person name="Earl A."/>
            <person name="Ward D."/>
            <person name="Feldgarden M."/>
            <person name="Gevers D."/>
            <person name="Sibley C."/>
            <person name="Strauss J."/>
            <person name="Allen-Vercoe E."/>
            <person name="Walker B."/>
            <person name="Young S."/>
            <person name="Zeng Q."/>
            <person name="Gargeya S."/>
            <person name="Fitzgerald M."/>
            <person name="Haas B."/>
            <person name="Abouelleil A."/>
            <person name="Allen A.W."/>
            <person name="Alvarado L."/>
            <person name="Arachchi H.M."/>
            <person name="Berlin A.M."/>
            <person name="Chapman S.B."/>
            <person name="Gainer-Dewar J."/>
            <person name="Goldberg J."/>
            <person name="Griggs A."/>
            <person name="Gujja S."/>
            <person name="Hansen M."/>
            <person name="Howarth C."/>
            <person name="Imamovic A."/>
            <person name="Ireland A."/>
            <person name="Larimer J."/>
            <person name="McCowan C."/>
            <person name="Murphy C."/>
            <person name="Pearson M."/>
            <person name="Poon T.W."/>
            <person name="Priest M."/>
            <person name="Roberts A."/>
            <person name="Saif S."/>
            <person name="Shea T."/>
            <person name="Sisk P."/>
            <person name="Sykes S."/>
            <person name="Wortman J."/>
            <person name="Nusbaum C."/>
            <person name="Birren B."/>
        </authorList>
    </citation>
    <scope>NUCLEOTIDE SEQUENCE [LARGE SCALE GENOMIC DNA]</scope>
    <source>
        <strain evidence="4 5">3_1_6</strain>
    </source>
</reference>
<dbReference type="InterPro" id="IPR050469">
    <property type="entry name" value="Diguanylate_Cyclase"/>
</dbReference>
<dbReference type="GO" id="GO:0043709">
    <property type="term" value="P:cell adhesion involved in single-species biofilm formation"/>
    <property type="evidence" value="ECO:0007669"/>
    <property type="project" value="TreeGrafter"/>
</dbReference>
<dbReference type="InterPro" id="IPR029787">
    <property type="entry name" value="Nucleotide_cyclase"/>
</dbReference>
<dbReference type="HOGENOM" id="CLU_628283_0_0_7"/>
<dbReference type="SUPFAM" id="SSF55073">
    <property type="entry name" value="Nucleotide cyclase"/>
    <property type="match status" value="1"/>
</dbReference>
<dbReference type="EC" id="2.7.7.65" evidence="1"/>
<dbReference type="PROSITE" id="PS50887">
    <property type="entry name" value="GGDEF"/>
    <property type="match status" value="1"/>
</dbReference>
<dbReference type="PANTHER" id="PTHR45138">
    <property type="entry name" value="REGULATORY COMPONENTS OF SENSORY TRANSDUCTION SYSTEM"/>
    <property type="match status" value="1"/>
</dbReference>
<dbReference type="InterPro" id="IPR000160">
    <property type="entry name" value="GGDEF_dom"/>
</dbReference>
<dbReference type="FunFam" id="3.30.70.270:FF:000001">
    <property type="entry name" value="Diguanylate cyclase domain protein"/>
    <property type="match status" value="1"/>
</dbReference>
<protein>
    <recommendedName>
        <fullName evidence="1">diguanylate cyclase</fullName>
        <ecNumber evidence="1">2.7.7.65</ecNumber>
    </recommendedName>
</protein>
<dbReference type="GeneID" id="78087160"/>
<dbReference type="RefSeq" id="WP_005023890.1">
    <property type="nucleotide sequence ID" value="NZ_KE150239.1"/>
</dbReference>
<dbReference type="eggNOG" id="COG2199">
    <property type="taxonomic scope" value="Bacteria"/>
</dbReference>
<comment type="caution">
    <text evidence="4">The sequence shown here is derived from an EMBL/GenBank/DDBJ whole genome shotgun (WGS) entry which is preliminary data.</text>
</comment>
<evidence type="ECO:0000259" key="3">
    <source>
        <dbReference type="PROSITE" id="PS50887"/>
    </source>
</evidence>
<dbReference type="OrthoDB" id="9783076at2"/>
<dbReference type="GO" id="GO:1902201">
    <property type="term" value="P:negative regulation of bacterial-type flagellum-dependent cell motility"/>
    <property type="evidence" value="ECO:0007669"/>
    <property type="project" value="TreeGrafter"/>
</dbReference>
<keyword evidence="5" id="KW-1185">Reference proteome</keyword>
<accession>E5Y1I0</accession>
<dbReference type="SMART" id="SM00267">
    <property type="entry name" value="GGDEF"/>
    <property type="match status" value="1"/>
</dbReference>
<dbReference type="GO" id="GO:0005886">
    <property type="term" value="C:plasma membrane"/>
    <property type="evidence" value="ECO:0007669"/>
    <property type="project" value="TreeGrafter"/>
</dbReference>
<dbReference type="PANTHER" id="PTHR45138:SF9">
    <property type="entry name" value="DIGUANYLATE CYCLASE DGCM-RELATED"/>
    <property type="match status" value="1"/>
</dbReference>
<dbReference type="AlphaFoldDB" id="E5Y1I0"/>
<dbReference type="Gene3D" id="3.30.70.270">
    <property type="match status" value="1"/>
</dbReference>
<comment type="catalytic activity">
    <reaction evidence="2">
        <text>2 GTP = 3',3'-c-di-GMP + 2 diphosphate</text>
        <dbReference type="Rhea" id="RHEA:24898"/>
        <dbReference type="ChEBI" id="CHEBI:33019"/>
        <dbReference type="ChEBI" id="CHEBI:37565"/>
        <dbReference type="ChEBI" id="CHEBI:58805"/>
        <dbReference type="EC" id="2.7.7.65"/>
    </reaction>
</comment>
<dbReference type="InterPro" id="IPR043128">
    <property type="entry name" value="Rev_trsase/Diguanyl_cyclase"/>
</dbReference>
<dbReference type="Proteomes" id="UP000006034">
    <property type="component" value="Unassembled WGS sequence"/>
</dbReference>
<dbReference type="EMBL" id="ADCP02000002">
    <property type="protein sequence ID" value="EFV46152.1"/>
    <property type="molecule type" value="Genomic_DNA"/>
</dbReference>
<dbReference type="GO" id="GO:0052621">
    <property type="term" value="F:diguanylate cyclase activity"/>
    <property type="evidence" value="ECO:0007669"/>
    <property type="project" value="UniProtKB-EC"/>
</dbReference>
<name>E5Y1I0_BILW3</name>
<organism evidence="4 5">
    <name type="scientific">Bilophila wadsworthia (strain 3_1_6)</name>
    <dbReference type="NCBI Taxonomy" id="563192"/>
    <lineage>
        <taxon>Bacteria</taxon>
        <taxon>Pseudomonadati</taxon>
        <taxon>Thermodesulfobacteriota</taxon>
        <taxon>Desulfovibrionia</taxon>
        <taxon>Desulfovibrionales</taxon>
        <taxon>Desulfovibrionaceae</taxon>
        <taxon>Bilophila</taxon>
    </lineage>
</organism>
<gene>
    <name evidence="4" type="ORF">HMPREF0179_00039</name>
</gene>
<dbReference type="STRING" id="563192.HMPREF0179_00039"/>
<dbReference type="CDD" id="cd01949">
    <property type="entry name" value="GGDEF"/>
    <property type="match status" value="1"/>
</dbReference>
<evidence type="ECO:0000313" key="4">
    <source>
        <dbReference type="EMBL" id="EFV46152.1"/>
    </source>
</evidence>